<keyword evidence="3" id="KW-1185">Reference proteome</keyword>
<sequence>MVDNISEKHSSKGHQRWKINVLVRTSERPNYFRDCYNSIRSQTYKNYRIIVSCDNDHTLSYLKEYDDIFVVKVNADNPKNYPALDVSRGKDVPRFPANLYLNELMKHVNEGFIIYLDDDDALQAPESLDTIAKHISCEDDLLFWRVQFPEERLIPEEKYFSRRPVFWHISGIGFAFHFKYIAFAKWDGWAGGDFAVASKLYDAIPSKVYIQEVLTALQRTENWGGRGSKDDKMVSLTKRAAPLFSIVIPTHDRPVLLKRAIHSVLSQSWSDFECIIVDDGSKPGASAVVESFRDDRLIYHRHPRHKGVGGARNTGIRMARGILVCLLDDDDEFLPGILQGFCDLFRRWGGDIDYAWTGIVRVRDTSSGEVVWRRSVWPERFEDREAGLAVAAAIGAGFGLCIRRKCFEKIGGFREDFQVAGDTEFVIRLARDFRFRTVPKILIKIHAHEGVQRTDSRFMLERWNVYKQIMELHWDFIVKHKNVMHAHVKAFAMLCFSVNQKEAGRRIYIDLITRYPNDWIFLADLSCFELYGKDYELWRNEGGVLLQSSRSEST</sequence>
<dbReference type="RefSeq" id="WP_155451332.1">
    <property type="nucleotide sequence ID" value="NZ_WNKT01000052.1"/>
</dbReference>
<dbReference type="SUPFAM" id="SSF53448">
    <property type="entry name" value="Nucleotide-diphospho-sugar transferases"/>
    <property type="match status" value="2"/>
</dbReference>
<dbReference type="PANTHER" id="PTHR22916">
    <property type="entry name" value="GLYCOSYLTRANSFERASE"/>
    <property type="match status" value="1"/>
</dbReference>
<name>A0A6N8EIN4_9GAMM</name>
<dbReference type="EMBL" id="WNKT01000052">
    <property type="protein sequence ID" value="MTW22769.1"/>
    <property type="molecule type" value="Genomic_DNA"/>
</dbReference>
<organism evidence="2 3">
    <name type="scientific">Allochromatium palmeri</name>
    <dbReference type="NCBI Taxonomy" id="231048"/>
    <lineage>
        <taxon>Bacteria</taxon>
        <taxon>Pseudomonadati</taxon>
        <taxon>Pseudomonadota</taxon>
        <taxon>Gammaproteobacteria</taxon>
        <taxon>Chromatiales</taxon>
        <taxon>Chromatiaceae</taxon>
        <taxon>Allochromatium</taxon>
    </lineage>
</organism>
<keyword evidence="2" id="KW-0808">Transferase</keyword>
<dbReference type="InterPro" id="IPR001173">
    <property type="entry name" value="Glyco_trans_2-like"/>
</dbReference>
<dbReference type="PANTHER" id="PTHR22916:SF3">
    <property type="entry name" value="UDP-GLCNAC:BETAGAL BETA-1,3-N-ACETYLGLUCOSAMINYLTRANSFERASE-LIKE PROTEIN 1"/>
    <property type="match status" value="1"/>
</dbReference>
<accession>A0A6N8EIN4</accession>
<evidence type="ECO:0000259" key="1">
    <source>
        <dbReference type="Pfam" id="PF00535"/>
    </source>
</evidence>
<dbReference type="CDD" id="cd00761">
    <property type="entry name" value="Glyco_tranf_GTA_type"/>
    <property type="match status" value="1"/>
</dbReference>
<reference evidence="2 3" key="1">
    <citation type="submission" date="2019-11" db="EMBL/GenBank/DDBJ databases">
        <title>Whole-genome sequence of the anaerobic purple sulfur bacterium Allochromatium palmeri DSM 15591.</title>
        <authorList>
            <person name="Kyndt J.A."/>
            <person name="Meyer T.E."/>
        </authorList>
    </citation>
    <scope>NUCLEOTIDE SEQUENCE [LARGE SCALE GENOMIC DNA]</scope>
    <source>
        <strain evidence="2 3">DSM 15591</strain>
    </source>
</reference>
<dbReference type="Pfam" id="PF00535">
    <property type="entry name" value="Glycos_transf_2"/>
    <property type="match status" value="1"/>
</dbReference>
<evidence type="ECO:0000313" key="2">
    <source>
        <dbReference type="EMBL" id="MTW22769.1"/>
    </source>
</evidence>
<gene>
    <name evidence="2" type="ORF">GJ668_17035</name>
</gene>
<dbReference type="InterPro" id="IPR029044">
    <property type="entry name" value="Nucleotide-diphossugar_trans"/>
</dbReference>
<dbReference type="GO" id="GO:0016758">
    <property type="term" value="F:hexosyltransferase activity"/>
    <property type="evidence" value="ECO:0007669"/>
    <property type="project" value="UniProtKB-ARBA"/>
</dbReference>
<dbReference type="OrthoDB" id="9805612at2"/>
<comment type="caution">
    <text evidence="2">The sequence shown here is derived from an EMBL/GenBank/DDBJ whole genome shotgun (WGS) entry which is preliminary data.</text>
</comment>
<dbReference type="AlphaFoldDB" id="A0A6N8EIN4"/>
<protein>
    <submittedName>
        <fullName evidence="2">Glycosyltransferase</fullName>
    </submittedName>
</protein>
<dbReference type="Proteomes" id="UP000434044">
    <property type="component" value="Unassembled WGS sequence"/>
</dbReference>
<dbReference type="Gene3D" id="3.90.550.10">
    <property type="entry name" value="Spore Coat Polysaccharide Biosynthesis Protein SpsA, Chain A"/>
    <property type="match status" value="2"/>
</dbReference>
<feature type="domain" description="Glycosyltransferase 2-like" evidence="1">
    <location>
        <begin position="245"/>
        <end position="357"/>
    </location>
</feature>
<evidence type="ECO:0000313" key="3">
    <source>
        <dbReference type="Proteomes" id="UP000434044"/>
    </source>
</evidence>
<proteinExistence type="predicted"/>